<proteinExistence type="predicted"/>
<feature type="region of interest" description="Disordered" evidence="1">
    <location>
        <begin position="1"/>
        <end position="21"/>
    </location>
</feature>
<feature type="compositionally biased region" description="Polar residues" evidence="1">
    <location>
        <begin position="1"/>
        <end position="18"/>
    </location>
</feature>
<dbReference type="AlphaFoldDB" id="A0AAP0JK93"/>
<dbReference type="Proteomes" id="UP001420932">
    <property type="component" value="Unassembled WGS sequence"/>
</dbReference>
<organism evidence="2 3">
    <name type="scientific">Stephania yunnanensis</name>
    <dbReference type="NCBI Taxonomy" id="152371"/>
    <lineage>
        <taxon>Eukaryota</taxon>
        <taxon>Viridiplantae</taxon>
        <taxon>Streptophyta</taxon>
        <taxon>Embryophyta</taxon>
        <taxon>Tracheophyta</taxon>
        <taxon>Spermatophyta</taxon>
        <taxon>Magnoliopsida</taxon>
        <taxon>Ranunculales</taxon>
        <taxon>Menispermaceae</taxon>
        <taxon>Menispermoideae</taxon>
        <taxon>Cissampelideae</taxon>
        <taxon>Stephania</taxon>
    </lineage>
</organism>
<name>A0AAP0JK93_9MAGN</name>
<evidence type="ECO:0000256" key="1">
    <source>
        <dbReference type="SAM" id="MobiDB-lite"/>
    </source>
</evidence>
<evidence type="ECO:0000313" key="3">
    <source>
        <dbReference type="Proteomes" id="UP001420932"/>
    </source>
</evidence>
<comment type="caution">
    <text evidence="2">The sequence shown here is derived from an EMBL/GenBank/DDBJ whole genome shotgun (WGS) entry which is preliminary data.</text>
</comment>
<keyword evidence="3" id="KW-1185">Reference proteome</keyword>
<dbReference type="EMBL" id="JBBNAF010000006">
    <property type="protein sequence ID" value="KAK9134432.1"/>
    <property type="molecule type" value="Genomic_DNA"/>
</dbReference>
<gene>
    <name evidence="2" type="ORF">Syun_013762</name>
</gene>
<evidence type="ECO:0000313" key="2">
    <source>
        <dbReference type="EMBL" id="KAK9134432.1"/>
    </source>
</evidence>
<accession>A0AAP0JK93</accession>
<sequence length="122" mass="13764">MLSRSGSMRHQELTQATPGQPVDDKAMYYNVAGECPRGRVYSLGLLGRKKRRYVDPGAITSKIPDMVPRLEFDSVVEQLRLVVVFMWRQFGMTMDGAGHLGHGYYHHLMSSRDAQTDPVNPP</sequence>
<reference evidence="2 3" key="1">
    <citation type="submission" date="2024-01" db="EMBL/GenBank/DDBJ databases">
        <title>Genome assemblies of Stephania.</title>
        <authorList>
            <person name="Yang L."/>
        </authorList>
    </citation>
    <scope>NUCLEOTIDE SEQUENCE [LARGE SCALE GENOMIC DNA]</scope>
    <source>
        <strain evidence="2">YNDBR</strain>
        <tissue evidence="2">Leaf</tissue>
    </source>
</reference>
<protein>
    <submittedName>
        <fullName evidence="2">Uncharacterized protein</fullName>
    </submittedName>
</protein>